<dbReference type="STRING" id="1123357.SAMN02745244_01641"/>
<dbReference type="Proteomes" id="UP000184512">
    <property type="component" value="Unassembled WGS sequence"/>
</dbReference>
<keyword evidence="2" id="KW-1185">Reference proteome</keyword>
<evidence type="ECO:0000313" key="1">
    <source>
        <dbReference type="EMBL" id="SHJ06452.1"/>
    </source>
</evidence>
<evidence type="ECO:0008006" key="3">
    <source>
        <dbReference type="Google" id="ProtNLM"/>
    </source>
</evidence>
<accession>A0A1M6G958</accession>
<proteinExistence type="predicted"/>
<dbReference type="AlphaFoldDB" id="A0A1M6G958"/>
<dbReference type="InterPro" id="IPR029063">
    <property type="entry name" value="SAM-dependent_MTases_sf"/>
</dbReference>
<dbReference type="EMBL" id="FQZG01000025">
    <property type="protein sequence ID" value="SHJ06452.1"/>
    <property type="molecule type" value="Genomic_DNA"/>
</dbReference>
<evidence type="ECO:0000313" key="2">
    <source>
        <dbReference type="Proteomes" id="UP000184512"/>
    </source>
</evidence>
<protein>
    <recommendedName>
        <fullName evidence="3">N-6 DNA Methylase</fullName>
    </recommendedName>
</protein>
<dbReference type="SUPFAM" id="SSF53335">
    <property type="entry name" value="S-adenosyl-L-methionine-dependent methyltransferases"/>
    <property type="match status" value="1"/>
</dbReference>
<gene>
    <name evidence="1" type="ORF">SAMN02745244_01641</name>
</gene>
<organism evidence="1 2">
    <name type="scientific">Tessaracoccus bendigoensis DSM 12906</name>
    <dbReference type="NCBI Taxonomy" id="1123357"/>
    <lineage>
        <taxon>Bacteria</taxon>
        <taxon>Bacillati</taxon>
        <taxon>Actinomycetota</taxon>
        <taxon>Actinomycetes</taxon>
        <taxon>Propionibacteriales</taxon>
        <taxon>Propionibacteriaceae</taxon>
        <taxon>Tessaracoccus</taxon>
    </lineage>
</organism>
<name>A0A1M6G958_9ACTN</name>
<dbReference type="Gene3D" id="3.40.50.150">
    <property type="entry name" value="Vaccinia Virus protein VP39"/>
    <property type="match status" value="1"/>
</dbReference>
<sequence length="228" mass="25484">MTSGTTPVLQQRRQVVVKGDQVEVLVKSRDRVKAHGEVFTPAHMVEQMLDLVRPELETGPGFVDKTFFEPAAGDGNFLTAIFRRKLAAIEKHYAPPMLPTESLFALASIYAVELLPDNHADAQANMLGEFVDFQVKHRTKCTPRTNLFKAAQYLITANIQQGNTLTGLDAAGQPLVFSWWHRILNAPPTVQREAFKFSSLRYADEGLLDFDVLPTYPPCRIDHVHKGA</sequence>
<dbReference type="RefSeq" id="WP_073187030.1">
    <property type="nucleotide sequence ID" value="NZ_FQZG01000025.1"/>
</dbReference>
<dbReference type="OrthoDB" id="4280289at2"/>
<dbReference type="PRINTS" id="PR00507">
    <property type="entry name" value="N12N6MTFRASE"/>
</dbReference>
<reference evidence="1 2" key="1">
    <citation type="submission" date="2016-11" db="EMBL/GenBank/DDBJ databases">
        <authorList>
            <person name="Jaros S."/>
            <person name="Januszkiewicz K."/>
            <person name="Wedrychowicz H."/>
        </authorList>
    </citation>
    <scope>NUCLEOTIDE SEQUENCE [LARGE SCALE GENOMIC DNA]</scope>
    <source>
        <strain evidence="1 2">DSM 12906</strain>
    </source>
</reference>